<evidence type="ECO:0000313" key="1">
    <source>
        <dbReference type="EMBL" id="PWW28381.1"/>
    </source>
</evidence>
<evidence type="ECO:0008006" key="3">
    <source>
        <dbReference type="Google" id="ProtNLM"/>
    </source>
</evidence>
<dbReference type="AlphaFoldDB" id="A0A2V2ZVB8"/>
<dbReference type="Proteomes" id="UP000247150">
    <property type="component" value="Unassembled WGS sequence"/>
</dbReference>
<reference evidence="1 2" key="1">
    <citation type="submission" date="2018-05" db="EMBL/GenBank/DDBJ databases">
        <title>Freshwater and sediment microbial communities from various areas in North America, analyzing microbe dynamics in response to fracking.</title>
        <authorList>
            <person name="Lamendella R."/>
        </authorList>
    </citation>
    <scope>NUCLEOTIDE SEQUENCE [LARGE SCALE GENOMIC DNA]</scope>
    <source>
        <strain evidence="1 2">15_TX</strain>
    </source>
</reference>
<accession>A0A2V2ZVB8</accession>
<proteinExistence type="predicted"/>
<protein>
    <recommendedName>
        <fullName evidence="3">ABM domain-containing protein</fullName>
    </recommendedName>
</protein>
<dbReference type="RefSeq" id="WP_110065229.1">
    <property type="nucleotide sequence ID" value="NZ_QGTW01000006.1"/>
</dbReference>
<gene>
    <name evidence="1" type="ORF">DFO73_106197</name>
</gene>
<evidence type="ECO:0000313" key="2">
    <source>
        <dbReference type="Proteomes" id="UP000247150"/>
    </source>
</evidence>
<sequence length="108" mass="12599">MYYARLVKYKLEVGQRSVAEKLTKEFDSASRELSGFRGNVYFFDDPAGEYRALNYWDTKEDAEKAQAYLYPKLMVKLQSVTKEKPSFKFFEVFDATEDGDLISSHIKI</sequence>
<dbReference type="EMBL" id="QGTW01000006">
    <property type="protein sequence ID" value="PWW28381.1"/>
    <property type="molecule type" value="Genomic_DNA"/>
</dbReference>
<dbReference type="OrthoDB" id="2872084at2"/>
<name>A0A2V2ZVB8_9BACI</name>
<comment type="caution">
    <text evidence="1">The sequence shown here is derived from an EMBL/GenBank/DDBJ whole genome shotgun (WGS) entry which is preliminary data.</text>
</comment>
<organism evidence="1 2">
    <name type="scientific">Cytobacillus oceanisediminis</name>
    <dbReference type="NCBI Taxonomy" id="665099"/>
    <lineage>
        <taxon>Bacteria</taxon>
        <taxon>Bacillati</taxon>
        <taxon>Bacillota</taxon>
        <taxon>Bacilli</taxon>
        <taxon>Bacillales</taxon>
        <taxon>Bacillaceae</taxon>
        <taxon>Cytobacillus</taxon>
    </lineage>
</organism>